<dbReference type="PROSITE" id="PS00455">
    <property type="entry name" value="AMP_BINDING"/>
    <property type="match status" value="1"/>
</dbReference>
<dbReference type="Gene3D" id="3.30.300.30">
    <property type="match status" value="1"/>
</dbReference>
<dbReference type="InterPro" id="IPR000873">
    <property type="entry name" value="AMP-dep_synth/lig_dom"/>
</dbReference>
<dbReference type="RefSeq" id="WP_137623793.1">
    <property type="nucleotide sequence ID" value="NZ_NXLY01000006.1"/>
</dbReference>
<dbReference type="Proteomes" id="UP000309584">
    <property type="component" value="Unassembled WGS sequence"/>
</dbReference>
<dbReference type="EMBL" id="NXLY01000006">
    <property type="protein sequence ID" value="TKX34098.1"/>
    <property type="molecule type" value="Genomic_DNA"/>
</dbReference>
<feature type="domain" description="AMP-dependent synthetase/ligase" evidence="2">
    <location>
        <begin position="117"/>
        <end position="273"/>
    </location>
</feature>
<dbReference type="Pfam" id="PF13193">
    <property type="entry name" value="AMP-binding_C"/>
    <property type="match status" value="1"/>
</dbReference>
<comment type="similarity">
    <text evidence="1">Belongs to the ATP-dependent AMP-binding enzyme family.</text>
</comment>
<dbReference type="SUPFAM" id="SSF56801">
    <property type="entry name" value="Acetyl-CoA synthetase-like"/>
    <property type="match status" value="1"/>
</dbReference>
<dbReference type="InterPro" id="IPR042099">
    <property type="entry name" value="ANL_N_sf"/>
</dbReference>
<dbReference type="Gene3D" id="3.40.50.12780">
    <property type="entry name" value="N-terminal domain of ligase-like"/>
    <property type="match status" value="1"/>
</dbReference>
<proteinExistence type="inferred from homology"/>
<gene>
    <name evidence="4" type="ORF">CQA75_04160</name>
</gene>
<dbReference type="Pfam" id="PF00501">
    <property type="entry name" value="AMP-binding"/>
    <property type="match status" value="1"/>
</dbReference>
<feature type="domain" description="AMP-binding enzyme C-terminal" evidence="3">
    <location>
        <begin position="358"/>
        <end position="431"/>
    </location>
</feature>
<dbReference type="CDD" id="cd04433">
    <property type="entry name" value="AFD_class_I"/>
    <property type="match status" value="1"/>
</dbReference>
<comment type="caution">
    <text evidence="4">The sequence shown here is derived from an EMBL/GenBank/DDBJ whole genome shotgun (WGS) entry which is preliminary data.</text>
</comment>
<dbReference type="PANTHER" id="PTHR43201">
    <property type="entry name" value="ACYL-COA SYNTHETASE"/>
    <property type="match status" value="1"/>
</dbReference>
<name>A0ABY2TJ56_9BACT</name>
<organism evidence="4 5">
    <name type="scientific">Campylobacter taeniopygiae</name>
    <dbReference type="NCBI Taxonomy" id="2510188"/>
    <lineage>
        <taxon>Bacteria</taxon>
        <taxon>Pseudomonadati</taxon>
        <taxon>Campylobacterota</taxon>
        <taxon>Epsilonproteobacteria</taxon>
        <taxon>Campylobacterales</taxon>
        <taxon>Campylobacteraceae</taxon>
        <taxon>Campylobacter</taxon>
    </lineage>
</organism>
<evidence type="ECO:0000313" key="5">
    <source>
        <dbReference type="Proteomes" id="UP000309584"/>
    </source>
</evidence>
<dbReference type="InterPro" id="IPR045851">
    <property type="entry name" value="AMP-bd_C_sf"/>
</dbReference>
<keyword evidence="4" id="KW-0436">Ligase</keyword>
<protein>
    <submittedName>
        <fullName evidence="4">Long-chain fatty acid--CoA ligase</fullName>
    </submittedName>
</protein>
<dbReference type="InterPro" id="IPR020845">
    <property type="entry name" value="AMP-binding_CS"/>
</dbReference>
<dbReference type="PANTHER" id="PTHR43201:SF8">
    <property type="entry name" value="ACYL-COA SYNTHETASE FAMILY MEMBER 3"/>
    <property type="match status" value="1"/>
</dbReference>
<keyword evidence="5" id="KW-1185">Reference proteome</keyword>
<dbReference type="GO" id="GO:0016874">
    <property type="term" value="F:ligase activity"/>
    <property type="evidence" value="ECO:0007669"/>
    <property type="project" value="UniProtKB-KW"/>
</dbReference>
<evidence type="ECO:0000259" key="3">
    <source>
        <dbReference type="Pfam" id="PF13193"/>
    </source>
</evidence>
<accession>A0ABY2TJ56</accession>
<dbReference type="InterPro" id="IPR025110">
    <property type="entry name" value="AMP-bd_C"/>
</dbReference>
<evidence type="ECO:0000313" key="4">
    <source>
        <dbReference type="EMBL" id="TKX34098.1"/>
    </source>
</evidence>
<evidence type="ECO:0000256" key="1">
    <source>
        <dbReference type="ARBA" id="ARBA00006432"/>
    </source>
</evidence>
<reference evidence="4 5" key="1">
    <citation type="submission" date="2018-05" db="EMBL/GenBank/DDBJ databases">
        <title>Novel Campyloabacter and Helicobacter Species and Strains.</title>
        <authorList>
            <person name="Mannion A.J."/>
            <person name="Shen Z."/>
            <person name="Fox J.G."/>
        </authorList>
    </citation>
    <scope>NUCLEOTIDE SEQUENCE [LARGE SCALE GENOMIC DNA]</scope>
    <source>
        <strain evidence="5">MIT10-5678</strain>
    </source>
</reference>
<sequence length="441" mass="50460">MAEFSNDFLNKIFNHDLEDVAIICGNKYTYYDLKNEVNKKILELKNYNNIVGILGDFSFDNISLFLACIELKKIIVPFVNKEELNVKINEVGLDVLFDKGNFIKYKVEKNHTLLKLLLKENQSGLVLFSSGSTGKPKAIVHSLDQLLNCIKFVNKNNIFILLFLFDHVAGIDVLVKGLSSHSTLVIPKNKNAEEILSLISEFKVNIMPVSPTMLKLIMFSDYNRYDLSSLEVIAYGSEKLDNVILNKLKLIFPKVYFKQNFGTSETFSLETRNHKNKEEYFKIINTCYKIINNELFIKSNTQSLGYLNADNSAFDNEGYFATGDLVEVIHENGEEYIKIIGRNKEIINVGGEKVLPQEVEGIILQIPFIQDCLVYSQKNPITGQVVCAKIVLEQGKTLNSLELKKEIRLFCKDKLANYKIPTKIEIVEELEFSDRFKKVRK</sequence>
<evidence type="ECO:0000259" key="2">
    <source>
        <dbReference type="Pfam" id="PF00501"/>
    </source>
</evidence>